<sequence>FITDALQTPTLVGHFGGSQGAYTLPNGDILGPDASVVLSTRF</sequence>
<reference evidence="1" key="1">
    <citation type="submission" date="2021-06" db="EMBL/GenBank/DDBJ databases">
        <authorList>
            <person name="Kallberg Y."/>
            <person name="Tangrot J."/>
            <person name="Rosling A."/>
        </authorList>
    </citation>
    <scope>NUCLEOTIDE SEQUENCE</scope>
    <source>
        <strain evidence="1">BR232B</strain>
    </source>
</reference>
<protein>
    <submittedName>
        <fullName evidence="1">5655_t:CDS:1</fullName>
    </submittedName>
</protein>
<accession>A0A9N9D150</accession>
<comment type="caution">
    <text evidence="1">The sequence shown here is derived from an EMBL/GenBank/DDBJ whole genome shotgun (WGS) entry which is preliminary data.</text>
</comment>
<organism evidence="1 2">
    <name type="scientific">Paraglomus brasilianum</name>
    <dbReference type="NCBI Taxonomy" id="144538"/>
    <lineage>
        <taxon>Eukaryota</taxon>
        <taxon>Fungi</taxon>
        <taxon>Fungi incertae sedis</taxon>
        <taxon>Mucoromycota</taxon>
        <taxon>Glomeromycotina</taxon>
        <taxon>Glomeromycetes</taxon>
        <taxon>Paraglomerales</taxon>
        <taxon>Paraglomeraceae</taxon>
        <taxon>Paraglomus</taxon>
    </lineage>
</organism>
<gene>
    <name evidence="1" type="ORF">PBRASI_LOCUS8623</name>
</gene>
<dbReference type="EMBL" id="CAJVPI010001582">
    <property type="protein sequence ID" value="CAG8619494.1"/>
    <property type="molecule type" value="Genomic_DNA"/>
</dbReference>
<dbReference type="AlphaFoldDB" id="A0A9N9D150"/>
<dbReference type="Proteomes" id="UP000789739">
    <property type="component" value="Unassembled WGS sequence"/>
</dbReference>
<keyword evidence="2" id="KW-1185">Reference proteome</keyword>
<evidence type="ECO:0000313" key="2">
    <source>
        <dbReference type="Proteomes" id="UP000789739"/>
    </source>
</evidence>
<feature type="non-terminal residue" evidence="1">
    <location>
        <position position="42"/>
    </location>
</feature>
<evidence type="ECO:0000313" key="1">
    <source>
        <dbReference type="EMBL" id="CAG8619494.1"/>
    </source>
</evidence>
<proteinExistence type="predicted"/>
<name>A0A9N9D150_9GLOM</name>
<dbReference type="OrthoDB" id="2385045at2759"/>